<dbReference type="InParanoid" id="J0WUF4"/>
<dbReference type="OrthoDB" id="3363652at2759"/>
<name>J0WUF4_AURST</name>
<keyword evidence="2" id="KW-1185">Reference proteome</keyword>
<dbReference type="KEGG" id="adl:AURDEDRAFT_26724"/>
<organism evidence="1 2">
    <name type="scientific">Auricularia subglabra (strain TFB-10046 / SS5)</name>
    <name type="common">White-rot fungus</name>
    <name type="synonym">Auricularia delicata (strain TFB10046)</name>
    <dbReference type="NCBI Taxonomy" id="717982"/>
    <lineage>
        <taxon>Eukaryota</taxon>
        <taxon>Fungi</taxon>
        <taxon>Dikarya</taxon>
        <taxon>Basidiomycota</taxon>
        <taxon>Agaricomycotina</taxon>
        <taxon>Agaricomycetes</taxon>
        <taxon>Auriculariales</taxon>
        <taxon>Auriculariaceae</taxon>
        <taxon>Auricularia</taxon>
    </lineage>
</organism>
<dbReference type="Proteomes" id="UP000006514">
    <property type="component" value="Unassembled WGS sequence"/>
</dbReference>
<gene>
    <name evidence="1" type="ORF">AURDEDRAFT_26724</name>
</gene>
<evidence type="ECO:0000313" key="2">
    <source>
        <dbReference type="Proteomes" id="UP000006514"/>
    </source>
</evidence>
<dbReference type="AlphaFoldDB" id="J0WUF4"/>
<accession>J0WUF4</accession>
<evidence type="ECO:0000313" key="1">
    <source>
        <dbReference type="EMBL" id="EJD36399.1"/>
    </source>
</evidence>
<dbReference type="EMBL" id="JH687862">
    <property type="protein sequence ID" value="EJD36399.1"/>
    <property type="molecule type" value="Genomic_DNA"/>
</dbReference>
<feature type="non-terminal residue" evidence="1">
    <location>
        <position position="92"/>
    </location>
</feature>
<sequence length="92" mass="10777">RVQRVVDAVTIGDDLDDTQRARVQDLVREYADVFTLDISEVRLVDFKTHHLGVPPDTEGPRTAKQKPLTEVQRRWLYDHLDKLEQNDVVRRI</sequence>
<reference evidence="2" key="1">
    <citation type="journal article" date="2012" name="Science">
        <title>The Paleozoic origin of enzymatic lignin decomposition reconstructed from 31 fungal genomes.</title>
        <authorList>
            <person name="Floudas D."/>
            <person name="Binder M."/>
            <person name="Riley R."/>
            <person name="Barry K."/>
            <person name="Blanchette R.A."/>
            <person name="Henrissat B."/>
            <person name="Martinez A.T."/>
            <person name="Otillar R."/>
            <person name="Spatafora J.W."/>
            <person name="Yadav J.S."/>
            <person name="Aerts A."/>
            <person name="Benoit I."/>
            <person name="Boyd A."/>
            <person name="Carlson A."/>
            <person name="Copeland A."/>
            <person name="Coutinho P.M."/>
            <person name="de Vries R.P."/>
            <person name="Ferreira P."/>
            <person name="Findley K."/>
            <person name="Foster B."/>
            <person name="Gaskell J."/>
            <person name="Glotzer D."/>
            <person name="Gorecki P."/>
            <person name="Heitman J."/>
            <person name="Hesse C."/>
            <person name="Hori C."/>
            <person name="Igarashi K."/>
            <person name="Jurgens J.A."/>
            <person name="Kallen N."/>
            <person name="Kersten P."/>
            <person name="Kohler A."/>
            <person name="Kuees U."/>
            <person name="Kumar T.K.A."/>
            <person name="Kuo A."/>
            <person name="LaButti K."/>
            <person name="Larrondo L.F."/>
            <person name="Lindquist E."/>
            <person name="Ling A."/>
            <person name="Lombard V."/>
            <person name="Lucas S."/>
            <person name="Lundell T."/>
            <person name="Martin R."/>
            <person name="McLaughlin D.J."/>
            <person name="Morgenstern I."/>
            <person name="Morin E."/>
            <person name="Murat C."/>
            <person name="Nagy L.G."/>
            <person name="Nolan M."/>
            <person name="Ohm R.A."/>
            <person name="Patyshakuliyeva A."/>
            <person name="Rokas A."/>
            <person name="Ruiz-Duenas F.J."/>
            <person name="Sabat G."/>
            <person name="Salamov A."/>
            <person name="Samejima M."/>
            <person name="Schmutz J."/>
            <person name="Slot J.C."/>
            <person name="St John F."/>
            <person name="Stenlid J."/>
            <person name="Sun H."/>
            <person name="Sun S."/>
            <person name="Syed K."/>
            <person name="Tsang A."/>
            <person name="Wiebenga A."/>
            <person name="Young D."/>
            <person name="Pisabarro A."/>
            <person name="Eastwood D.C."/>
            <person name="Martin F."/>
            <person name="Cullen D."/>
            <person name="Grigoriev I.V."/>
            <person name="Hibbett D.S."/>
        </authorList>
    </citation>
    <scope>NUCLEOTIDE SEQUENCE [LARGE SCALE GENOMIC DNA]</scope>
    <source>
        <strain evidence="2">TFB10046</strain>
    </source>
</reference>
<feature type="non-terminal residue" evidence="1">
    <location>
        <position position="1"/>
    </location>
</feature>
<protein>
    <submittedName>
        <fullName evidence="1">Uncharacterized protein</fullName>
    </submittedName>
</protein>
<proteinExistence type="predicted"/>